<dbReference type="EC" id="2.7.13.3" evidence="3"/>
<dbReference type="SUPFAM" id="SSF55874">
    <property type="entry name" value="ATPase domain of HSP90 chaperone/DNA topoisomerase II/histidine kinase"/>
    <property type="match status" value="1"/>
</dbReference>
<evidence type="ECO:0000256" key="1">
    <source>
        <dbReference type="ARBA" id="ARBA00000085"/>
    </source>
</evidence>
<keyword evidence="12" id="KW-1185">Reference proteome</keyword>
<dbReference type="GO" id="GO:0016301">
    <property type="term" value="F:kinase activity"/>
    <property type="evidence" value="ECO:0007669"/>
    <property type="project" value="UniProtKB-KW"/>
</dbReference>
<proteinExistence type="predicted"/>
<evidence type="ECO:0000256" key="8">
    <source>
        <dbReference type="SAM" id="MobiDB-lite"/>
    </source>
</evidence>
<evidence type="ECO:0000256" key="2">
    <source>
        <dbReference type="ARBA" id="ARBA00004370"/>
    </source>
</evidence>
<evidence type="ECO:0000256" key="3">
    <source>
        <dbReference type="ARBA" id="ARBA00012438"/>
    </source>
</evidence>
<dbReference type="InterPro" id="IPR004358">
    <property type="entry name" value="Sig_transdc_His_kin-like_C"/>
</dbReference>
<evidence type="ECO:0000256" key="6">
    <source>
        <dbReference type="ARBA" id="ARBA00022777"/>
    </source>
</evidence>
<feature type="domain" description="Histidine kinase" evidence="10">
    <location>
        <begin position="200"/>
        <end position="415"/>
    </location>
</feature>
<dbReference type="Pfam" id="PF00512">
    <property type="entry name" value="HisKA"/>
    <property type="match status" value="1"/>
</dbReference>
<comment type="catalytic activity">
    <reaction evidence="1">
        <text>ATP + protein L-histidine = ADP + protein N-phospho-L-histidine.</text>
        <dbReference type="EC" id="2.7.13.3"/>
    </reaction>
</comment>
<dbReference type="EMBL" id="JAUSUR010000001">
    <property type="protein sequence ID" value="MDQ0359659.1"/>
    <property type="molecule type" value="Genomic_DNA"/>
</dbReference>
<keyword evidence="5" id="KW-0808">Transferase</keyword>
<dbReference type="InterPro" id="IPR003661">
    <property type="entry name" value="HisK_dim/P_dom"/>
</dbReference>
<dbReference type="CDD" id="cd00082">
    <property type="entry name" value="HisKA"/>
    <property type="match status" value="1"/>
</dbReference>
<dbReference type="InterPro" id="IPR036097">
    <property type="entry name" value="HisK_dim/P_sf"/>
</dbReference>
<keyword evidence="9" id="KW-1133">Transmembrane helix</keyword>
<dbReference type="InterPro" id="IPR050351">
    <property type="entry name" value="BphY/WalK/GraS-like"/>
</dbReference>
<evidence type="ECO:0000313" key="11">
    <source>
        <dbReference type="EMBL" id="MDQ0359659.1"/>
    </source>
</evidence>
<dbReference type="SMART" id="SM00388">
    <property type="entry name" value="HisKA"/>
    <property type="match status" value="1"/>
</dbReference>
<feature type="region of interest" description="Disordered" evidence="8">
    <location>
        <begin position="50"/>
        <end position="73"/>
    </location>
</feature>
<dbReference type="PANTHER" id="PTHR45453:SF1">
    <property type="entry name" value="PHOSPHATE REGULON SENSOR PROTEIN PHOR"/>
    <property type="match status" value="1"/>
</dbReference>
<dbReference type="SUPFAM" id="SSF47384">
    <property type="entry name" value="Homodimeric domain of signal transducing histidine kinase"/>
    <property type="match status" value="1"/>
</dbReference>
<dbReference type="Gene3D" id="1.10.287.130">
    <property type="match status" value="1"/>
</dbReference>
<keyword evidence="7" id="KW-0902">Two-component regulatory system</keyword>
<keyword evidence="9" id="KW-0472">Membrane</keyword>
<feature type="transmembrane region" description="Helical" evidence="9">
    <location>
        <begin position="158"/>
        <end position="180"/>
    </location>
</feature>
<sequence>MFKKLRNKFLFINLGAILLVLLISFVSIFFITYKNVENEVISQLNQTLSQNEDNRNDRPIPIGENEEKDAQEELPPSISFWLEVDENMKITNKNNLHFDSIQTSTYKALVNEVSIDNETGFFSYNGSYWAYKVETSNSGYRIAFTDISNNVSTLTGMLSAFAIVAVVSSILALLFSRYFANRAIEPMKETFQKQKQFVSDASHELKTPLTIINTNVDLVLSNEDQSVASQKQWLTNIKNEVNRTSTLTNNLLYLSKMDATEFKDSERINISSQIEQCTLSLEAIAYEKQLTFETDIKEELYVKGSPTMINQLIIILLDNAIKYSEENTKIEVILGNSSKHVNLQIINQSKTIPSEKLEHLFERFYRADDSRNSQSGGHGLGLAIASNIIDKHHGKITINSKDNKFIVEVKLPLSNSSNS</sequence>
<dbReference type="SMART" id="SM00387">
    <property type="entry name" value="HATPase_c"/>
    <property type="match status" value="1"/>
</dbReference>
<dbReference type="RefSeq" id="WP_307404960.1">
    <property type="nucleotide sequence ID" value="NZ_JAUSUR010000001.1"/>
</dbReference>
<organism evidence="11 12">
    <name type="scientific">Breznakia pachnodae</name>
    <dbReference type="NCBI Taxonomy" id="265178"/>
    <lineage>
        <taxon>Bacteria</taxon>
        <taxon>Bacillati</taxon>
        <taxon>Bacillota</taxon>
        <taxon>Erysipelotrichia</taxon>
        <taxon>Erysipelotrichales</taxon>
        <taxon>Erysipelotrichaceae</taxon>
        <taxon>Breznakia</taxon>
    </lineage>
</organism>
<evidence type="ECO:0000256" key="7">
    <source>
        <dbReference type="ARBA" id="ARBA00023012"/>
    </source>
</evidence>
<dbReference type="PRINTS" id="PR00344">
    <property type="entry name" value="BCTRLSENSOR"/>
</dbReference>
<evidence type="ECO:0000256" key="9">
    <source>
        <dbReference type="SAM" id="Phobius"/>
    </source>
</evidence>
<dbReference type="PANTHER" id="PTHR45453">
    <property type="entry name" value="PHOSPHATE REGULON SENSOR PROTEIN PHOR"/>
    <property type="match status" value="1"/>
</dbReference>
<protein>
    <recommendedName>
        <fullName evidence="3">histidine kinase</fullName>
        <ecNumber evidence="3">2.7.13.3</ecNumber>
    </recommendedName>
</protein>
<dbReference type="PROSITE" id="PS50109">
    <property type="entry name" value="HIS_KIN"/>
    <property type="match status" value="1"/>
</dbReference>
<keyword evidence="9" id="KW-0812">Transmembrane</keyword>
<reference evidence="11 12" key="1">
    <citation type="submission" date="2023-07" db="EMBL/GenBank/DDBJ databases">
        <title>Genomic Encyclopedia of Type Strains, Phase IV (KMG-IV): sequencing the most valuable type-strain genomes for metagenomic binning, comparative biology and taxonomic classification.</title>
        <authorList>
            <person name="Goeker M."/>
        </authorList>
    </citation>
    <scope>NUCLEOTIDE SEQUENCE [LARGE SCALE GENOMIC DNA]</scope>
    <source>
        <strain evidence="11 12">DSM 16784</strain>
    </source>
</reference>
<dbReference type="Proteomes" id="UP001230220">
    <property type="component" value="Unassembled WGS sequence"/>
</dbReference>
<dbReference type="CDD" id="cd00075">
    <property type="entry name" value="HATPase"/>
    <property type="match status" value="1"/>
</dbReference>
<dbReference type="InterPro" id="IPR036890">
    <property type="entry name" value="HATPase_C_sf"/>
</dbReference>
<evidence type="ECO:0000313" key="12">
    <source>
        <dbReference type="Proteomes" id="UP001230220"/>
    </source>
</evidence>
<keyword evidence="4" id="KW-0597">Phosphoprotein</keyword>
<dbReference type="Gene3D" id="3.30.565.10">
    <property type="entry name" value="Histidine kinase-like ATPase, C-terminal domain"/>
    <property type="match status" value="1"/>
</dbReference>
<feature type="transmembrane region" description="Helical" evidence="9">
    <location>
        <begin position="9"/>
        <end position="33"/>
    </location>
</feature>
<accession>A0ABU0DYS4</accession>
<keyword evidence="6 11" id="KW-0418">Kinase</keyword>
<comment type="subcellular location">
    <subcellularLocation>
        <location evidence="2">Membrane</location>
    </subcellularLocation>
</comment>
<gene>
    <name evidence="11" type="ORF">J2S15_000390</name>
</gene>
<name>A0ABU0DYS4_9FIRM</name>
<evidence type="ECO:0000256" key="4">
    <source>
        <dbReference type="ARBA" id="ARBA00022553"/>
    </source>
</evidence>
<comment type="caution">
    <text evidence="11">The sequence shown here is derived from an EMBL/GenBank/DDBJ whole genome shotgun (WGS) entry which is preliminary data.</text>
</comment>
<dbReference type="Pfam" id="PF02518">
    <property type="entry name" value="HATPase_c"/>
    <property type="match status" value="1"/>
</dbReference>
<evidence type="ECO:0000256" key="5">
    <source>
        <dbReference type="ARBA" id="ARBA00022679"/>
    </source>
</evidence>
<evidence type="ECO:0000259" key="10">
    <source>
        <dbReference type="PROSITE" id="PS50109"/>
    </source>
</evidence>
<dbReference type="InterPro" id="IPR005467">
    <property type="entry name" value="His_kinase_dom"/>
</dbReference>
<dbReference type="InterPro" id="IPR003594">
    <property type="entry name" value="HATPase_dom"/>
</dbReference>